<feature type="transmembrane region" description="Helical" evidence="1">
    <location>
        <begin position="44"/>
        <end position="61"/>
    </location>
</feature>
<keyword evidence="1" id="KW-0472">Membrane</keyword>
<sequence length="426" mass="48030">MSTSVSELNGSTSTHTFSKRFHDLLTRDFCPQVNKFVYWLKHPLALIGGGILSALLLALFMNQTVFLAMLAMTVVLLIAIVWPFITVRGLRGDLTMGTRRTRVGQRVQVSLKLTNKWPWPLWGLMVSKGFFPESQRVNGFSLTRMSAWTTAEFSWEFSPEQRGVYPLETPQIETSFPLGLFTCRSPISCLGELIVWPETVRLEGLPDSSSLDFHEQNMTDRKAGDLGDLIGTRAFREGDSLRRIHWGQTARMQSLIVNERQSPASASAEVIVDICSYLERSPAWDRKVEEVLSIAASVVESLVRQNAYVLCDMSGEIYQLGGNHRNYERYMDALARVPYGGISETNSSQDYSRSRLGTAIVITTAESPLIEYMSKSRNHHSTSWIEVGSLPLEPVANSDCRSSVQSTRWQDDLRANWLRRGHCHVN</sequence>
<name>A0A518CT90_9PLAN</name>
<dbReference type="RefSeq" id="WP_197440336.1">
    <property type="nucleotide sequence ID" value="NZ_CP036281.1"/>
</dbReference>
<protein>
    <recommendedName>
        <fullName evidence="2">DUF58 domain-containing protein</fullName>
    </recommendedName>
</protein>
<evidence type="ECO:0000259" key="2">
    <source>
        <dbReference type="Pfam" id="PF01882"/>
    </source>
</evidence>
<gene>
    <name evidence="3" type="ORF">Pla110_42040</name>
</gene>
<dbReference type="PANTHER" id="PTHR34351">
    <property type="entry name" value="SLR1927 PROTEIN-RELATED"/>
    <property type="match status" value="1"/>
</dbReference>
<keyword evidence="4" id="KW-1185">Reference proteome</keyword>
<proteinExistence type="predicted"/>
<keyword evidence="1" id="KW-0812">Transmembrane</keyword>
<accession>A0A518CT90</accession>
<dbReference type="Pfam" id="PF01882">
    <property type="entry name" value="DUF58"/>
    <property type="match status" value="1"/>
</dbReference>
<dbReference type="AlphaFoldDB" id="A0A518CT90"/>
<dbReference type="InterPro" id="IPR002881">
    <property type="entry name" value="DUF58"/>
</dbReference>
<evidence type="ECO:0000313" key="4">
    <source>
        <dbReference type="Proteomes" id="UP000317178"/>
    </source>
</evidence>
<feature type="transmembrane region" description="Helical" evidence="1">
    <location>
        <begin position="67"/>
        <end position="90"/>
    </location>
</feature>
<dbReference type="Proteomes" id="UP000317178">
    <property type="component" value="Chromosome"/>
</dbReference>
<feature type="domain" description="DUF58" evidence="2">
    <location>
        <begin position="232"/>
        <end position="308"/>
    </location>
</feature>
<evidence type="ECO:0000313" key="3">
    <source>
        <dbReference type="EMBL" id="QDU82447.1"/>
    </source>
</evidence>
<dbReference type="KEGG" id="plon:Pla110_42040"/>
<keyword evidence="1" id="KW-1133">Transmembrane helix</keyword>
<reference evidence="3 4" key="1">
    <citation type="submission" date="2019-02" db="EMBL/GenBank/DDBJ databases">
        <title>Deep-cultivation of Planctomycetes and their phenomic and genomic characterization uncovers novel biology.</title>
        <authorList>
            <person name="Wiegand S."/>
            <person name="Jogler M."/>
            <person name="Boedeker C."/>
            <person name="Pinto D."/>
            <person name="Vollmers J."/>
            <person name="Rivas-Marin E."/>
            <person name="Kohn T."/>
            <person name="Peeters S.H."/>
            <person name="Heuer A."/>
            <person name="Rast P."/>
            <person name="Oberbeckmann S."/>
            <person name="Bunk B."/>
            <person name="Jeske O."/>
            <person name="Meyerdierks A."/>
            <person name="Storesund J.E."/>
            <person name="Kallscheuer N."/>
            <person name="Luecker S."/>
            <person name="Lage O.M."/>
            <person name="Pohl T."/>
            <person name="Merkel B.J."/>
            <person name="Hornburger P."/>
            <person name="Mueller R.-W."/>
            <person name="Bruemmer F."/>
            <person name="Labrenz M."/>
            <person name="Spormann A.M."/>
            <person name="Op den Camp H."/>
            <person name="Overmann J."/>
            <person name="Amann R."/>
            <person name="Jetten M.S.M."/>
            <person name="Mascher T."/>
            <person name="Medema M.H."/>
            <person name="Devos D.P."/>
            <person name="Kaster A.-K."/>
            <person name="Ovreas L."/>
            <person name="Rohde M."/>
            <person name="Galperin M.Y."/>
            <person name="Jogler C."/>
        </authorList>
    </citation>
    <scope>NUCLEOTIDE SEQUENCE [LARGE SCALE GENOMIC DNA]</scope>
    <source>
        <strain evidence="3 4">Pla110</strain>
    </source>
</reference>
<evidence type="ECO:0000256" key="1">
    <source>
        <dbReference type="SAM" id="Phobius"/>
    </source>
</evidence>
<organism evidence="3 4">
    <name type="scientific">Polystyrenella longa</name>
    <dbReference type="NCBI Taxonomy" id="2528007"/>
    <lineage>
        <taxon>Bacteria</taxon>
        <taxon>Pseudomonadati</taxon>
        <taxon>Planctomycetota</taxon>
        <taxon>Planctomycetia</taxon>
        <taxon>Planctomycetales</taxon>
        <taxon>Planctomycetaceae</taxon>
        <taxon>Polystyrenella</taxon>
    </lineage>
</organism>
<dbReference type="PANTHER" id="PTHR34351:SF1">
    <property type="entry name" value="SLR1927 PROTEIN"/>
    <property type="match status" value="1"/>
</dbReference>
<dbReference type="EMBL" id="CP036281">
    <property type="protein sequence ID" value="QDU82447.1"/>
    <property type="molecule type" value="Genomic_DNA"/>
</dbReference>